<accession>A0A830I5R1</accession>
<dbReference type="Pfam" id="PF00996">
    <property type="entry name" value="GDI"/>
    <property type="match status" value="1"/>
</dbReference>
<evidence type="ECO:0000256" key="2">
    <source>
        <dbReference type="RuleBase" id="RU363124"/>
    </source>
</evidence>
<name>A0A830I5R1_9CHLO</name>
<evidence type="ECO:0000313" key="3">
    <source>
        <dbReference type="EMBL" id="GHP12427.1"/>
    </source>
</evidence>
<dbReference type="PANTHER" id="PTHR11787:SF8">
    <property type="entry name" value="RAB GDP DISSOCIATION INHIBITOR"/>
    <property type="match status" value="1"/>
</dbReference>
<comment type="similarity">
    <text evidence="1 2">Belongs to the Rab GDI family.</text>
</comment>
<dbReference type="Gene3D" id="1.10.405.10">
    <property type="entry name" value="Guanine Nucleotide Dissociation Inhibitor, domain 1"/>
    <property type="match status" value="1"/>
</dbReference>
<dbReference type="GO" id="GO:0005093">
    <property type="term" value="F:Rab GDP-dissociation inhibitor activity"/>
    <property type="evidence" value="ECO:0007669"/>
    <property type="project" value="InterPro"/>
</dbReference>
<dbReference type="InterPro" id="IPR018203">
    <property type="entry name" value="GDP_dissociation_inhibitor"/>
</dbReference>
<dbReference type="InterPro" id="IPR000806">
    <property type="entry name" value="RabGDI"/>
</dbReference>
<dbReference type="OrthoDB" id="9446342at2759"/>
<dbReference type="EMBL" id="BNJQ01000041">
    <property type="protein sequence ID" value="GHP12427.1"/>
    <property type="molecule type" value="Genomic_DNA"/>
</dbReference>
<dbReference type="PRINTS" id="PR00892">
    <property type="entry name" value="RABGDI"/>
</dbReference>
<dbReference type="Gene3D" id="3.30.519.10">
    <property type="entry name" value="Guanine Nucleotide Dissociation Inhibitor, domain 2"/>
    <property type="match status" value="1"/>
</dbReference>
<protein>
    <recommendedName>
        <fullName evidence="2">Guanosine nucleotide diphosphate dissociation inhibitor</fullName>
    </recommendedName>
</protein>
<dbReference type="AlphaFoldDB" id="A0A830I5R1"/>
<reference evidence="3" key="1">
    <citation type="submission" date="2020-10" db="EMBL/GenBank/DDBJ databases">
        <title>Unveiling of a novel bifunctional photoreceptor, Dualchrome1, isolated from a cosmopolitan green alga.</title>
        <authorList>
            <person name="Suzuki S."/>
            <person name="Kawachi M."/>
        </authorList>
    </citation>
    <scope>NUCLEOTIDE SEQUENCE</scope>
    <source>
        <strain evidence="3">NIES 2893</strain>
    </source>
</reference>
<proteinExistence type="inferred from homology"/>
<keyword evidence="4" id="KW-1185">Reference proteome</keyword>
<gene>
    <name evidence="3" type="ORF">PPROV_001115400</name>
</gene>
<sequence>MDESYDVCVCGTGLKECILSGLLSVAGMKVLHLDRNGYYGGESASLSLSQLYEKFRPGSAPSETLGASRDWNVDLVPKFMMANGLLVKVLVHTEVTRYLEFKAVDGSYVLQKGKVHKVPANDMEALRSGLMGLFEKRRMRNYLLYVMDYNEKDPKTWKGMDLTRMPMSELYKYWGVAEDTIDFLGHAVALHSSDNYLAQPALATVKKTKLYYESVVRFEETNSPYIYPLYGLGELPQAFARLSAVYGGTYMLNQPGMTVAYDASGKACGVTSEGSTAACKFVVGDPSYFAPEKTRVSHKVVRAICFMNHPIPNTGDSHSVQIIMPQRQTGRKSDMYVFCCSYAHNVASKGKFIAFVCATVETDDPVAELRPALALLGPVEEQFFDISEVREPVNDPSADGCFITKGYDATTHFESTVVDCLELYKKITGKELDLTEKELTQQ</sequence>
<dbReference type="SUPFAM" id="SSF51905">
    <property type="entry name" value="FAD/NAD(P)-binding domain"/>
    <property type="match status" value="2"/>
</dbReference>
<dbReference type="Gene3D" id="3.50.50.60">
    <property type="entry name" value="FAD/NAD(P)-binding domain"/>
    <property type="match status" value="1"/>
</dbReference>
<dbReference type="PANTHER" id="PTHR11787">
    <property type="entry name" value="RAB GDP-DISSOCIATION INHIBITOR"/>
    <property type="match status" value="1"/>
</dbReference>
<evidence type="ECO:0000313" key="4">
    <source>
        <dbReference type="Proteomes" id="UP000660262"/>
    </source>
</evidence>
<dbReference type="GO" id="GO:0007264">
    <property type="term" value="P:small GTPase-mediated signal transduction"/>
    <property type="evidence" value="ECO:0007669"/>
    <property type="project" value="InterPro"/>
</dbReference>
<evidence type="ECO:0000256" key="1">
    <source>
        <dbReference type="ARBA" id="ARBA00005593"/>
    </source>
</evidence>
<dbReference type="SUPFAM" id="SSF54373">
    <property type="entry name" value="FAD-linked reductases, C-terminal domain"/>
    <property type="match status" value="1"/>
</dbReference>
<comment type="caution">
    <text evidence="3">The sequence shown here is derived from an EMBL/GenBank/DDBJ whole genome shotgun (WGS) entry which is preliminary data.</text>
</comment>
<dbReference type="Proteomes" id="UP000660262">
    <property type="component" value="Unassembled WGS sequence"/>
</dbReference>
<dbReference type="GO" id="GO:0005737">
    <property type="term" value="C:cytoplasm"/>
    <property type="evidence" value="ECO:0007669"/>
    <property type="project" value="TreeGrafter"/>
</dbReference>
<dbReference type="InterPro" id="IPR036188">
    <property type="entry name" value="FAD/NAD-bd_sf"/>
</dbReference>
<dbReference type="GO" id="GO:0016192">
    <property type="term" value="P:vesicle-mediated transport"/>
    <property type="evidence" value="ECO:0007669"/>
    <property type="project" value="TreeGrafter"/>
</dbReference>
<dbReference type="PRINTS" id="PR00891">
    <property type="entry name" value="RABGDIREP"/>
</dbReference>
<dbReference type="GO" id="GO:0015031">
    <property type="term" value="P:protein transport"/>
    <property type="evidence" value="ECO:0007669"/>
    <property type="project" value="InterPro"/>
</dbReference>
<organism evidence="3 4">
    <name type="scientific">Pycnococcus provasolii</name>
    <dbReference type="NCBI Taxonomy" id="41880"/>
    <lineage>
        <taxon>Eukaryota</taxon>
        <taxon>Viridiplantae</taxon>
        <taxon>Chlorophyta</taxon>
        <taxon>Pseudoscourfieldiophyceae</taxon>
        <taxon>Pseudoscourfieldiales</taxon>
        <taxon>Pycnococcaceae</taxon>
        <taxon>Pycnococcus</taxon>
    </lineage>
</organism>
<dbReference type="FunFam" id="1.10.405.10:FF:000011">
    <property type="entry name" value="Rab GDP dissociation inhibitor"/>
    <property type="match status" value="1"/>
</dbReference>